<gene>
    <name evidence="2" type="ORF">IPMB12_04490</name>
</gene>
<sequence>MKYLRWIAVFPCALLSSVLISGVFFYLQNFFYGDKGIGASIILECITSTLVGTVFIIIGIYIAPEHKDKTAKILFIVSCVLCAVLFVLNINLNQKLAAFYTIFTLLGSYYSYKMRNKKL</sequence>
<protein>
    <submittedName>
        <fullName evidence="2">Uncharacterized protein</fullName>
    </submittedName>
</protein>
<proteinExistence type="predicted"/>
<name>A0A6G9IAZ9_9GAMM</name>
<keyword evidence="1" id="KW-0472">Membrane</keyword>
<reference evidence="2 3" key="1">
    <citation type="submission" date="2020-03" db="EMBL/GenBank/DDBJ databases">
        <title>Complete genome sequence of Orbus sp. IPMB12 (BCRC 80908).</title>
        <authorList>
            <person name="Lo W.-S."/>
            <person name="Chang T.-H."/>
            <person name="Kuo C.-H."/>
        </authorList>
    </citation>
    <scope>NUCLEOTIDE SEQUENCE [LARGE SCALE GENOMIC DNA]</scope>
    <source>
        <strain evidence="2 3">IPMB12</strain>
    </source>
</reference>
<dbReference type="AlphaFoldDB" id="A0A6G9IAZ9"/>
<accession>A0A6G9IAZ9</accession>
<dbReference type="KEGG" id="orb:IPMB12_04490"/>
<keyword evidence="1" id="KW-1133">Transmembrane helix</keyword>
<dbReference type="EMBL" id="CP050253">
    <property type="protein sequence ID" value="QIQ21002.1"/>
    <property type="molecule type" value="Genomic_DNA"/>
</dbReference>
<feature type="transmembrane region" description="Helical" evidence="1">
    <location>
        <begin position="73"/>
        <end position="90"/>
    </location>
</feature>
<keyword evidence="1" id="KW-0812">Transmembrane</keyword>
<feature type="transmembrane region" description="Helical" evidence="1">
    <location>
        <begin position="96"/>
        <end position="112"/>
    </location>
</feature>
<feature type="transmembrane region" description="Helical" evidence="1">
    <location>
        <begin position="7"/>
        <end position="27"/>
    </location>
</feature>
<organism evidence="2 3">
    <name type="scientific">Zophobihabitans entericus</name>
    <dbReference type="NCBI Taxonomy" id="1635327"/>
    <lineage>
        <taxon>Bacteria</taxon>
        <taxon>Pseudomonadati</taxon>
        <taxon>Pseudomonadota</taxon>
        <taxon>Gammaproteobacteria</taxon>
        <taxon>Orbales</taxon>
        <taxon>Orbaceae</taxon>
        <taxon>Zophobihabitans</taxon>
    </lineage>
</organism>
<feature type="transmembrane region" description="Helical" evidence="1">
    <location>
        <begin position="39"/>
        <end position="61"/>
    </location>
</feature>
<dbReference type="Proteomes" id="UP000501168">
    <property type="component" value="Chromosome"/>
</dbReference>
<dbReference type="InParanoid" id="A0A6G9IAZ9"/>
<keyword evidence="3" id="KW-1185">Reference proteome</keyword>
<dbReference type="RefSeq" id="WP_166915351.1">
    <property type="nucleotide sequence ID" value="NZ_CP050253.1"/>
</dbReference>
<evidence type="ECO:0000256" key="1">
    <source>
        <dbReference type="SAM" id="Phobius"/>
    </source>
</evidence>
<evidence type="ECO:0000313" key="2">
    <source>
        <dbReference type="EMBL" id="QIQ21002.1"/>
    </source>
</evidence>
<evidence type="ECO:0000313" key="3">
    <source>
        <dbReference type="Proteomes" id="UP000501168"/>
    </source>
</evidence>